<dbReference type="Pfam" id="PF02515">
    <property type="entry name" value="CoA_transf_3"/>
    <property type="match status" value="1"/>
</dbReference>
<dbReference type="InterPro" id="IPR050509">
    <property type="entry name" value="CoA-transferase_III"/>
</dbReference>
<protein>
    <submittedName>
        <fullName evidence="1">CoA transferase</fullName>
    </submittedName>
</protein>
<dbReference type="SUPFAM" id="SSF89796">
    <property type="entry name" value="CoA-transferase family III (CaiB/BaiF)"/>
    <property type="match status" value="1"/>
</dbReference>
<proteinExistence type="predicted"/>
<evidence type="ECO:0000313" key="1">
    <source>
        <dbReference type="EMBL" id="RKJ98949.1"/>
    </source>
</evidence>
<dbReference type="PANTHER" id="PTHR48228:SF5">
    <property type="entry name" value="ALPHA-METHYLACYL-COA RACEMASE"/>
    <property type="match status" value="1"/>
</dbReference>
<reference evidence="1 2" key="1">
    <citation type="submission" date="2018-09" db="EMBL/GenBank/DDBJ databases">
        <title>Genome comparison of Alicycliphilus sp. BQ1, a polyurethanolytic bacterium, with its closest phylogenetic relatives Alicycliphilus denitrificans BC and K601, unable to attack polyurethane.</title>
        <authorList>
            <person name="Loza-Tavera H."/>
            <person name="Lozano L."/>
            <person name="Cevallos M."/>
            <person name="Maya-Lucas O."/>
            <person name="Garcia-Mena J."/>
            <person name="Hernandez J."/>
        </authorList>
    </citation>
    <scope>NUCLEOTIDE SEQUENCE [LARGE SCALE GENOMIC DNA]</scope>
    <source>
        <strain evidence="1 2">BQ1</strain>
    </source>
</reference>
<dbReference type="Gene3D" id="3.30.1540.10">
    <property type="entry name" value="formyl-coa transferase, domain 3"/>
    <property type="match status" value="1"/>
</dbReference>
<evidence type="ECO:0000313" key="2">
    <source>
        <dbReference type="Proteomes" id="UP000216225"/>
    </source>
</evidence>
<keyword evidence="1" id="KW-0808">Transferase</keyword>
<dbReference type="InterPro" id="IPR023606">
    <property type="entry name" value="CoA-Trfase_III_dom_1_sf"/>
</dbReference>
<dbReference type="Gene3D" id="3.40.50.10540">
    <property type="entry name" value="Crotonobetainyl-coa:carnitine coa-transferase, domain 1"/>
    <property type="match status" value="1"/>
</dbReference>
<dbReference type="InterPro" id="IPR044855">
    <property type="entry name" value="CoA-Trfase_III_dom3_sf"/>
</dbReference>
<dbReference type="RefSeq" id="WP_094435417.1">
    <property type="nucleotide sequence ID" value="NZ_NKDB02000001.1"/>
</dbReference>
<dbReference type="PANTHER" id="PTHR48228">
    <property type="entry name" value="SUCCINYL-COA--D-CITRAMALATE COA-TRANSFERASE"/>
    <property type="match status" value="1"/>
</dbReference>
<dbReference type="InterPro" id="IPR003673">
    <property type="entry name" value="CoA-Trfase_fam_III"/>
</dbReference>
<comment type="caution">
    <text evidence="1">The sequence shown here is derived from an EMBL/GenBank/DDBJ whole genome shotgun (WGS) entry which is preliminary data.</text>
</comment>
<sequence length="386" mass="41431">MGPLEGVKVIELAGIGPAPMCAMLLADLGATVLRIDRPGLSDVGIERPLKYNTTLRNRSSITLDLKREASLEFARQLIASADILIEGFRPGTMERIGLGPDTCLALNPHLVYGRMTGWGQDGPLAHSAGHDLNYIALSGALHAIGRKGQPPTPPLNLVGDFGGGAMLLAFGLLAALVNARATGRGQVVDAAMLDGAATLMTSFFGMHSAGMHSDERGTNMLDSGRYFYDVYECADAQYIAVAPIESKFRKEFFSLLGIAVQADEPEEQLRARIAERIRTRTRDQWQAIFDGTDACVSPVLSMAEVTRHPHNQTRKVFLEIDGITQPAPAPRFSATPTGIPTPPKAANADLHHALVAWCIDGAQISRLLESGVLNDAPATTETQHVH</sequence>
<dbReference type="EMBL" id="NKDB02000001">
    <property type="protein sequence ID" value="RKJ98949.1"/>
    <property type="molecule type" value="Genomic_DNA"/>
</dbReference>
<dbReference type="Proteomes" id="UP000216225">
    <property type="component" value="Unassembled WGS sequence"/>
</dbReference>
<dbReference type="AlphaFoldDB" id="A0A3R7HQZ6"/>
<accession>A0A3R7HQZ6</accession>
<gene>
    <name evidence="1" type="ORF">CE154_004165</name>
</gene>
<dbReference type="GO" id="GO:0016740">
    <property type="term" value="F:transferase activity"/>
    <property type="evidence" value="ECO:0007669"/>
    <property type="project" value="UniProtKB-KW"/>
</dbReference>
<organism evidence="1 2">
    <name type="scientific">Alicycliphilus denitrificans</name>
    <dbReference type="NCBI Taxonomy" id="179636"/>
    <lineage>
        <taxon>Bacteria</taxon>
        <taxon>Pseudomonadati</taxon>
        <taxon>Pseudomonadota</taxon>
        <taxon>Betaproteobacteria</taxon>
        <taxon>Burkholderiales</taxon>
        <taxon>Comamonadaceae</taxon>
        <taxon>Alicycliphilus</taxon>
    </lineage>
</organism>
<name>A0A3R7HQZ6_9BURK</name>